<dbReference type="EMBL" id="CAMAPE010000080">
    <property type="protein sequence ID" value="CAH9119687.1"/>
    <property type="molecule type" value="Genomic_DNA"/>
</dbReference>
<organism evidence="2 3">
    <name type="scientific">Cuscuta europaea</name>
    <name type="common">European dodder</name>
    <dbReference type="NCBI Taxonomy" id="41803"/>
    <lineage>
        <taxon>Eukaryota</taxon>
        <taxon>Viridiplantae</taxon>
        <taxon>Streptophyta</taxon>
        <taxon>Embryophyta</taxon>
        <taxon>Tracheophyta</taxon>
        <taxon>Spermatophyta</taxon>
        <taxon>Magnoliopsida</taxon>
        <taxon>eudicotyledons</taxon>
        <taxon>Gunneridae</taxon>
        <taxon>Pentapetalae</taxon>
        <taxon>asterids</taxon>
        <taxon>lamiids</taxon>
        <taxon>Solanales</taxon>
        <taxon>Convolvulaceae</taxon>
        <taxon>Cuscuteae</taxon>
        <taxon>Cuscuta</taxon>
        <taxon>Cuscuta subgen. Cuscuta</taxon>
    </lineage>
</organism>
<evidence type="ECO:0000256" key="1">
    <source>
        <dbReference type="SAM" id="MobiDB-lite"/>
    </source>
</evidence>
<reference evidence="2" key="1">
    <citation type="submission" date="2022-07" db="EMBL/GenBank/DDBJ databases">
        <authorList>
            <person name="Macas J."/>
            <person name="Novak P."/>
            <person name="Neumann P."/>
        </authorList>
    </citation>
    <scope>NUCLEOTIDE SEQUENCE</scope>
</reference>
<dbReference type="AlphaFoldDB" id="A0A9P1A2V5"/>
<protein>
    <submittedName>
        <fullName evidence="2">Uncharacterized protein</fullName>
    </submittedName>
</protein>
<accession>A0A9P1A2V5</accession>
<dbReference type="Proteomes" id="UP001152484">
    <property type="component" value="Unassembled WGS sequence"/>
</dbReference>
<feature type="compositionally biased region" description="Polar residues" evidence="1">
    <location>
        <begin position="1"/>
        <end position="11"/>
    </location>
</feature>
<evidence type="ECO:0000313" key="2">
    <source>
        <dbReference type="EMBL" id="CAH9119687.1"/>
    </source>
</evidence>
<sequence>MVSHQQNNILNNVMPPKKRTKNVGTSSSRATRARYQPQFPEDKQWITYLDLLTKEVGTFHYPDEPTLIAAVLRDEVMTLLRRGWWKHPFFGIREPTYKELTCEVLATIKVPRSIRSSDIHRPMITFRAFSEDHTISIYDIKRHLGFTRIEDRADNETDLTDFPPDVDRQRFRESISRNGGEYNPRDTPSTLLYPRAYRVIQSLLSSTITRRAEVAGKVSTTDLLCLYCMINNKLPHMSALIAGLFHRQSTYQIKVIFSGPYITRLLRGMGYGDHFENMEESSYYEPWTKLPELNTGVARRRRLTEQPANGEEGVPHQAGIHIQEGGGEAAEDAGHIDGGGAAMDHDAAHAIPDMPPAFEDAFHRWHEEQQEYHEEWRERQQRYYSTMHASQSLFFQDMREAHQRQQEFFREMRADQQTFLREVREERQTYHRELQQTIHDEISSGFSNLRIQYTELDTRVTSLETSRSSFFDAR</sequence>
<comment type="caution">
    <text evidence="2">The sequence shown here is derived from an EMBL/GenBank/DDBJ whole genome shotgun (WGS) entry which is preliminary data.</text>
</comment>
<name>A0A9P1A2V5_CUSEU</name>
<feature type="region of interest" description="Disordered" evidence="1">
    <location>
        <begin position="1"/>
        <end position="33"/>
    </location>
</feature>
<keyword evidence="3" id="KW-1185">Reference proteome</keyword>
<dbReference type="OrthoDB" id="913124at2759"/>
<proteinExistence type="predicted"/>
<evidence type="ECO:0000313" key="3">
    <source>
        <dbReference type="Proteomes" id="UP001152484"/>
    </source>
</evidence>
<gene>
    <name evidence="2" type="ORF">CEURO_LOCUS22444</name>
</gene>